<name>F4KJS7_PORAD</name>
<reference evidence="4" key="1">
    <citation type="submission" date="2011-04" db="EMBL/GenBank/DDBJ databases">
        <title>The complete genome of Porphyromonas asaccharolytica DSM 20707.</title>
        <authorList>
            <person name="Lucas S."/>
            <person name="Han J."/>
            <person name="Lapidus A."/>
            <person name="Bruce D."/>
            <person name="Goodwin L."/>
            <person name="Pitluck S."/>
            <person name="Peters L."/>
            <person name="Kyrpides N."/>
            <person name="Mavromatis K."/>
            <person name="Ivanova N."/>
            <person name="Ovchinnikova G."/>
            <person name="Pagani I."/>
            <person name="Lu M."/>
            <person name="Detter J.C."/>
            <person name="Tapia R."/>
            <person name="Han C."/>
            <person name="Land M."/>
            <person name="Hauser L."/>
            <person name="Markowitz V."/>
            <person name="Cheng J.-F."/>
            <person name="Hugenholtz P."/>
            <person name="Woyke T."/>
            <person name="Wu D."/>
            <person name="Gronow S."/>
            <person name="Wellnitz S."/>
            <person name="Brambilla E."/>
            <person name="Klenk H.-P."/>
            <person name="Eisen J.A."/>
        </authorList>
    </citation>
    <scope>NUCLEOTIDE SEQUENCE [LARGE SCALE GENOMIC DNA]</scope>
    <source>
        <strain evidence="4">ATCC 25260 / DSM 20707 / VPI 4198</strain>
    </source>
</reference>
<dbReference type="PANTHER" id="PTHR35149">
    <property type="entry name" value="SLL5132 PROTEIN"/>
    <property type="match status" value="1"/>
</dbReference>
<dbReference type="PANTHER" id="PTHR35149:SF2">
    <property type="entry name" value="DUF262 DOMAIN-CONTAINING PROTEIN"/>
    <property type="match status" value="1"/>
</dbReference>
<dbReference type="KEGG" id="pah:Poras_0705"/>
<accession>F4KJS7</accession>
<dbReference type="AlphaFoldDB" id="F4KJS7"/>
<evidence type="ECO:0000313" key="4">
    <source>
        <dbReference type="Proteomes" id="UP000006545"/>
    </source>
</evidence>
<protein>
    <submittedName>
        <fullName evidence="3">Uncharacterized protein</fullName>
    </submittedName>
</protein>
<dbReference type="Pfam" id="PF25202">
    <property type="entry name" value="DUF7834"/>
    <property type="match status" value="1"/>
</dbReference>
<dbReference type="OrthoDB" id="9798761at2"/>
<sequence>MKLIEITTKEAFAAFCAKEFPNQPYSWNGDWCFVQAGTHLGDCLHYEFNGGKVSLHIESEPGTWRGIRNYLNAHAPYANITPKGWWGRQNGAWTLKTEITCESDFYQAFKDIRDALEYHIIQYERGLQIERGVKEAEESNKLRSSIQTVGETLTAQLRIPYYQRPYRWTKNNVLQLLKDIRDNWKTEKQTYRIGSVILHTDGEFNDIVDGQQRITTIALLLHECAMPTPAMKTLRYAHADSLKSIRNNRQVIADWLRENVETGKDREEFAHYVMDNCEFVQIIVSEQSEAFQMFDSQNGRGKELEAYNLLKAFHIRAMEQNSQEERIACDVRWEAATQYDATPLIPDDGSIDILRQIFNEQLYRSRRWIRTTEAKKFSKAKIGEFKGCTIDKNHLAEFPFQNPQLLLYLTAKFYESTLKGTIATANRFLHGDPENVDPFANINQTIVNGKSFFEYVETYVELYKRLFIELGTHQLAGFKRFYYQYCLDYRCSDPEAMRKKPYAHQPKGDAARNGDGYLREVYKSLIICLFYKFGEKALVRYYKTLYRLVYVERITHEQVRYKTADKLPHSYFELIYRAKDMASLSRLDDMLANKLKEIKSTCDKVPQNIKDLILKV</sequence>
<dbReference type="InterPro" id="IPR057156">
    <property type="entry name" value="DUF7834"/>
</dbReference>
<organism evidence="3 4">
    <name type="scientific">Porphyromonas asaccharolytica (strain ATCC 25260 / DSM 20707 / BCRC 10618 / CCUG 7834 / JCM 6326 / LMG 13178 / VPI 4198 / B440)</name>
    <name type="common">Bacteroides asaccharolyticus</name>
    <dbReference type="NCBI Taxonomy" id="879243"/>
    <lineage>
        <taxon>Bacteria</taxon>
        <taxon>Pseudomonadati</taxon>
        <taxon>Bacteroidota</taxon>
        <taxon>Bacteroidia</taxon>
        <taxon>Bacteroidales</taxon>
        <taxon>Porphyromonadaceae</taxon>
        <taxon>Porphyromonas</taxon>
    </lineage>
</organism>
<keyword evidence="4" id="KW-1185">Reference proteome</keyword>
<proteinExistence type="predicted"/>
<dbReference type="HOGENOM" id="CLU_030645_1_0_10"/>
<dbReference type="EMBL" id="CP002689">
    <property type="protein sequence ID" value="AEE12654.1"/>
    <property type="molecule type" value="Genomic_DNA"/>
</dbReference>
<dbReference type="eggNOG" id="COG1479">
    <property type="taxonomic scope" value="Bacteria"/>
</dbReference>
<dbReference type="Pfam" id="PF03235">
    <property type="entry name" value="GmrSD_N"/>
    <property type="match status" value="1"/>
</dbReference>
<dbReference type="InterPro" id="IPR004919">
    <property type="entry name" value="GmrSD_N"/>
</dbReference>
<evidence type="ECO:0000259" key="1">
    <source>
        <dbReference type="Pfam" id="PF03235"/>
    </source>
</evidence>
<dbReference type="RefSeq" id="WP_013760194.1">
    <property type="nucleotide sequence ID" value="NC_015501.1"/>
</dbReference>
<feature type="domain" description="DUF7834" evidence="2">
    <location>
        <begin position="326"/>
        <end position="591"/>
    </location>
</feature>
<evidence type="ECO:0000313" key="3">
    <source>
        <dbReference type="EMBL" id="AEE12654.1"/>
    </source>
</evidence>
<evidence type="ECO:0000259" key="2">
    <source>
        <dbReference type="Pfam" id="PF25202"/>
    </source>
</evidence>
<feature type="domain" description="GmrSD restriction endonucleases N-terminal" evidence="1">
    <location>
        <begin position="157"/>
        <end position="314"/>
    </location>
</feature>
<dbReference type="Proteomes" id="UP000006545">
    <property type="component" value="Chromosome"/>
</dbReference>
<gene>
    <name evidence="3" type="ordered locus">Poras_0705</name>
</gene>